<protein>
    <submittedName>
        <fullName evidence="1">Uncharacterized protein</fullName>
    </submittedName>
</protein>
<keyword evidence="2" id="KW-1185">Reference proteome</keyword>
<accession>A0AAD3TCY2</accession>
<evidence type="ECO:0000313" key="1">
    <source>
        <dbReference type="EMBL" id="GMH27067.1"/>
    </source>
</evidence>
<dbReference type="Proteomes" id="UP001279734">
    <property type="component" value="Unassembled WGS sequence"/>
</dbReference>
<comment type="caution">
    <text evidence="1">The sequence shown here is derived from an EMBL/GenBank/DDBJ whole genome shotgun (WGS) entry which is preliminary data.</text>
</comment>
<dbReference type="AlphaFoldDB" id="A0AAD3TCY2"/>
<reference evidence="1" key="1">
    <citation type="submission" date="2023-05" db="EMBL/GenBank/DDBJ databases">
        <title>Nepenthes gracilis genome sequencing.</title>
        <authorList>
            <person name="Fukushima K."/>
        </authorList>
    </citation>
    <scope>NUCLEOTIDE SEQUENCE</scope>
    <source>
        <strain evidence="1">SING2019-196</strain>
    </source>
</reference>
<evidence type="ECO:0000313" key="2">
    <source>
        <dbReference type="Proteomes" id="UP001279734"/>
    </source>
</evidence>
<sequence length="69" mass="7137">MTTHSLTPALPNNPQGTAALFQCAAERSATSSLKASGNDDSIPRRLIPLVGRAAGVKLLESPLDNPPSI</sequence>
<dbReference type="EMBL" id="BSYO01000032">
    <property type="protein sequence ID" value="GMH27067.1"/>
    <property type="molecule type" value="Genomic_DNA"/>
</dbReference>
<gene>
    <name evidence="1" type="ORF">Nepgr_028910</name>
</gene>
<name>A0AAD3TCY2_NEPGR</name>
<organism evidence="1 2">
    <name type="scientific">Nepenthes gracilis</name>
    <name type="common">Slender pitcher plant</name>
    <dbReference type="NCBI Taxonomy" id="150966"/>
    <lineage>
        <taxon>Eukaryota</taxon>
        <taxon>Viridiplantae</taxon>
        <taxon>Streptophyta</taxon>
        <taxon>Embryophyta</taxon>
        <taxon>Tracheophyta</taxon>
        <taxon>Spermatophyta</taxon>
        <taxon>Magnoliopsida</taxon>
        <taxon>eudicotyledons</taxon>
        <taxon>Gunneridae</taxon>
        <taxon>Pentapetalae</taxon>
        <taxon>Caryophyllales</taxon>
        <taxon>Nepenthaceae</taxon>
        <taxon>Nepenthes</taxon>
    </lineage>
</organism>
<proteinExistence type="predicted"/>